<dbReference type="Pfam" id="PF08310">
    <property type="entry name" value="LGFP"/>
    <property type="match status" value="9"/>
</dbReference>
<dbReference type="InterPro" id="IPR013207">
    <property type="entry name" value="LGFP"/>
</dbReference>
<evidence type="ECO:0000313" key="2">
    <source>
        <dbReference type="Proteomes" id="UP001589667"/>
    </source>
</evidence>
<protein>
    <submittedName>
        <fullName evidence="1">LGFP repeat-containing protein</fullName>
    </submittedName>
</protein>
<dbReference type="EMBL" id="JBHMBL010000002">
    <property type="protein sequence ID" value="MFB9642877.1"/>
    <property type="molecule type" value="Genomic_DNA"/>
</dbReference>
<comment type="caution">
    <text evidence="1">The sequence shown here is derived from an EMBL/GenBank/DDBJ whole genome shotgun (WGS) entry which is preliminary data.</text>
</comment>
<dbReference type="Proteomes" id="UP001589667">
    <property type="component" value="Unassembled WGS sequence"/>
</dbReference>
<name>A0ABV5ST99_9MICO</name>
<dbReference type="RefSeq" id="WP_157422435.1">
    <property type="nucleotide sequence ID" value="NZ_BAAANI010000002.1"/>
</dbReference>
<evidence type="ECO:0000313" key="1">
    <source>
        <dbReference type="EMBL" id="MFB9642877.1"/>
    </source>
</evidence>
<gene>
    <name evidence="1" type="ORF">ACFFQV_11315</name>
</gene>
<sequence>MIITDAVFYDSSTMTVAQIQSFLNARVPSCRSGYVCLKSFRQTTTSQPARSEGCSAYAGQANESAALIIYKVSRACGINPQSLLVLLEKEQGLVTDTWPTSRQYRSATGYGCPDTADCDANYYGFFNQVYHAAWQFKKYRARPTIRAYQAGRYNTIQWHPNAACGTSQVYIQNQATAGLYLYTPYRPNAAALQNLYGSGDACSSYGNRNFWRMFTDWFGSTGAYAVDPNLVSLFNSTGGATGILGLATDKPVRYSDGGVGQEFQRGWAYWHSTTGAFRTASTIGKSYITLKGPTGVLGYPLANPKSEPLSGTSQRFQKGSLYYSRSTGIHIVSGKILTSYVTLKGPAGVLGFPVYSAIAGPNGGFGQQFQKGWLYTSPTTSIHRVSGPIATSYQALKGPAGILGYPIAAQKGAGNGWVSQAFEKGVLYYSPTGGIHYVLTKMQAGYAIAGGITGALGAPVDSTKTFGNGLGQQFQKGWLYWGPETGFVRSSGVIAKSYATLKGPSGLLGFPVSAPKTAATGWTSQTFQRGLLYYSSSHGIHYVLNAMNTAYVKAGGLTGKYGVPIDSTKSYADGGFGQRFSKATVFVSPNGVGTTTGVLGRSHWTLGGGGGVLGYPTAVQKAEPGSGLSQQFTGGGLYYSPKHSIHYVRSALNTEYLRRGGVSGSLGHPLGSTVVYKGGFGQRFVNGWLYSSNATGFQTTAGAIATSYTALGGPNGVLGYPVGPQRGEPGGGVSQEFQNGWLIWSPASGIDRIARPIGEYYFQNGGTDAFGYPKDSTVAKTGGVLEQEFTKVRLRWTSAGGVVKF</sequence>
<organism evidence="1 2">
    <name type="scientific">Agromyces lapidis</name>
    <dbReference type="NCBI Taxonomy" id="279574"/>
    <lineage>
        <taxon>Bacteria</taxon>
        <taxon>Bacillati</taxon>
        <taxon>Actinomycetota</taxon>
        <taxon>Actinomycetes</taxon>
        <taxon>Micrococcales</taxon>
        <taxon>Microbacteriaceae</taxon>
        <taxon>Agromyces</taxon>
    </lineage>
</organism>
<reference evidence="1 2" key="1">
    <citation type="submission" date="2024-09" db="EMBL/GenBank/DDBJ databases">
        <authorList>
            <person name="Sun Q."/>
            <person name="Mori K."/>
        </authorList>
    </citation>
    <scope>NUCLEOTIDE SEQUENCE [LARGE SCALE GENOMIC DNA]</scope>
    <source>
        <strain evidence="1 2">JCM 14321</strain>
    </source>
</reference>
<accession>A0ABV5ST99</accession>
<proteinExistence type="predicted"/>
<keyword evidence="2" id="KW-1185">Reference proteome</keyword>